<sequence length="87" mass="9455">MEVLPPPLCALLLSVESLAMPWASGALEIRQRGPRFVDFGPPLALRFSPLGCSGFTQALLCHAGRLATRTFQRATGRRPVSCCFEPI</sequence>
<reference evidence="2" key="1">
    <citation type="journal article" date="2023" name="Science">
        <title>Genome structures resolve the early diversification of teleost fishes.</title>
        <authorList>
            <person name="Parey E."/>
            <person name="Louis A."/>
            <person name="Montfort J."/>
            <person name="Bouchez O."/>
            <person name="Roques C."/>
            <person name="Iampietro C."/>
            <person name="Lluch J."/>
            <person name="Castinel A."/>
            <person name="Donnadieu C."/>
            <person name="Desvignes T."/>
            <person name="Floi Bucao C."/>
            <person name="Jouanno E."/>
            <person name="Wen M."/>
            <person name="Mejri S."/>
            <person name="Dirks R."/>
            <person name="Jansen H."/>
            <person name="Henkel C."/>
            <person name="Chen W.J."/>
            <person name="Zahm M."/>
            <person name="Cabau C."/>
            <person name="Klopp C."/>
            <person name="Thompson A.W."/>
            <person name="Robinson-Rechavi M."/>
            <person name="Braasch I."/>
            <person name="Lecointre G."/>
            <person name="Bobe J."/>
            <person name="Postlethwait J.H."/>
            <person name="Berthelot C."/>
            <person name="Roest Crollius H."/>
            <person name="Guiguen Y."/>
        </authorList>
    </citation>
    <scope>NUCLEOTIDE SEQUENCE</scope>
    <source>
        <strain evidence="2">WJC10195</strain>
    </source>
</reference>
<comment type="caution">
    <text evidence="2">The sequence shown here is derived from an EMBL/GenBank/DDBJ whole genome shotgun (WGS) entry which is preliminary data.</text>
</comment>
<organism evidence="2 3">
    <name type="scientific">Synaphobranchus kaupii</name>
    <name type="common">Kaup's arrowtooth eel</name>
    <dbReference type="NCBI Taxonomy" id="118154"/>
    <lineage>
        <taxon>Eukaryota</taxon>
        <taxon>Metazoa</taxon>
        <taxon>Chordata</taxon>
        <taxon>Craniata</taxon>
        <taxon>Vertebrata</taxon>
        <taxon>Euteleostomi</taxon>
        <taxon>Actinopterygii</taxon>
        <taxon>Neopterygii</taxon>
        <taxon>Teleostei</taxon>
        <taxon>Anguilliformes</taxon>
        <taxon>Synaphobranchidae</taxon>
        <taxon>Synaphobranchus</taxon>
    </lineage>
</organism>
<accession>A0A9Q1G4G0</accession>
<evidence type="ECO:0008006" key="4">
    <source>
        <dbReference type="Google" id="ProtNLM"/>
    </source>
</evidence>
<evidence type="ECO:0000256" key="1">
    <source>
        <dbReference type="SAM" id="SignalP"/>
    </source>
</evidence>
<keyword evidence="3" id="KW-1185">Reference proteome</keyword>
<feature type="signal peptide" evidence="1">
    <location>
        <begin position="1"/>
        <end position="26"/>
    </location>
</feature>
<keyword evidence="1" id="KW-0732">Signal</keyword>
<evidence type="ECO:0000313" key="2">
    <source>
        <dbReference type="EMBL" id="KAJ8374540.1"/>
    </source>
</evidence>
<feature type="chain" id="PRO_5040357758" description="Secreted protein" evidence="1">
    <location>
        <begin position="27"/>
        <end position="87"/>
    </location>
</feature>
<proteinExistence type="predicted"/>
<evidence type="ECO:0000313" key="3">
    <source>
        <dbReference type="Proteomes" id="UP001152622"/>
    </source>
</evidence>
<gene>
    <name evidence="2" type="ORF">SKAU_G00051200</name>
</gene>
<dbReference type="AlphaFoldDB" id="A0A9Q1G4G0"/>
<dbReference type="Proteomes" id="UP001152622">
    <property type="component" value="Chromosome 2"/>
</dbReference>
<dbReference type="EMBL" id="JAINUF010000002">
    <property type="protein sequence ID" value="KAJ8374540.1"/>
    <property type="molecule type" value="Genomic_DNA"/>
</dbReference>
<protein>
    <recommendedName>
        <fullName evidence="4">Secreted protein</fullName>
    </recommendedName>
</protein>
<name>A0A9Q1G4G0_SYNKA</name>